<feature type="region of interest" description="Disordered" evidence="7">
    <location>
        <begin position="659"/>
        <end position="775"/>
    </location>
</feature>
<feature type="compositionally biased region" description="Low complexity" evidence="7">
    <location>
        <begin position="659"/>
        <end position="735"/>
    </location>
</feature>
<keyword evidence="2" id="KW-0805">Transcription regulation</keyword>
<evidence type="ECO:0000313" key="10">
    <source>
        <dbReference type="EMBL" id="GAW79187.1"/>
    </source>
</evidence>
<dbReference type="GO" id="GO:0005634">
    <property type="term" value="C:nucleus"/>
    <property type="evidence" value="ECO:0007669"/>
    <property type="project" value="UniProtKB-SubCell"/>
</dbReference>
<accession>A0A1Y1JD89</accession>
<reference evidence="11" key="1">
    <citation type="submission" date="2017-04" db="EMBL/GenBank/DDBJ databases">
        <title>Plasmodium gonderi genome.</title>
        <authorList>
            <person name="Arisue N."/>
            <person name="Honma H."/>
            <person name="Kawai S."/>
            <person name="Tougan T."/>
            <person name="Tanabe K."/>
            <person name="Horii T."/>
        </authorList>
    </citation>
    <scope>NUCLEOTIDE SEQUENCE [LARGE SCALE GENOMIC DNA]</scope>
    <source>
        <strain evidence="11">ATCC 30045</strain>
    </source>
</reference>
<dbReference type="GO" id="GO:0003700">
    <property type="term" value="F:DNA-binding transcription factor activity"/>
    <property type="evidence" value="ECO:0007669"/>
    <property type="project" value="InterPro"/>
</dbReference>
<sequence>MILLSQNNLYQYKSSPELEKLKKLEEGKLDSNFQSVNILDIKKDEYIKINMPLDFFNFFKCYPTINFKNARRNLQYSFVIDGEAYVGYEMPHFVVLVKVDSESDESHSCKNETTNIHVGLSEKMPNKKDLEKFRENNQNENLCKFLKAGNVHNIFNLRDKDCCDYLNNNGYWNRRREEHRNEEIKITSNFHNVDCYNDYTSLFKIEENDYCSDCYYVYLFNSYFFVIFDESSQKLIISIFSVEKYGFDKCKRLVFKLSEHEDFIRKIIQQKKAQTNLTNLCKSVNEDNSKCESFFFDEPPVGKFPSRNNSPNVLDKFIGNENIINFPQALLIRENVTPSGSFTHNEDIQTGCKCRLKNNNSHIACADKKINNFSTVCVEEESLLQTEKEKIKISNSIISGVSEFDVEQIENDIDKLSPSRLTKKNNNSNNEKEEKNYDIRRNKHAWQIILSNFARNNFSKHDVQYIILLLSRIGENTKPNILMSESQREDMKFSWRPHWIPCYKGDCTLLHNYISELQRRLPFALLHDSACEHSGRKKEKRKVLKAQMQRINKYFQIKNCWLVCEKNEKNWEHILENFFTNYFFYIRENKLCDVNIMHNEYAKKEGKCMKRFFRNEKKKDNTYGCIGYRKNEHNSSEYNFIEYTSNGCSGNGYNSNSDNNGSYSSNSDNNGSYNSNSDNNGSYNSNNYNDGSSSNGGNSNNGGDSSNGGNSNNGENGSNGEDSNNNGNNNNGSDNNENDDPNENDDSNENEDSQKNEDTNENEEYNSNNENNSIDNYKFVDKYSCMDIESKKFLTGELLNSSKYTNNTNKSEISTNYFENSCNISASNSNNGFYEENNNLYLNNEDGLTLISVQLQNDQRSSVDEGVMLYDNIENGNNLDHQLCNSDNVFNNISNYMENYIQNNNVHVINGCKRDFCNINEEQVPYNYINDSTRMKEAILYSTSDLVYNRDGLNVKDEMNDAYEPNCLSIKRNSSDVDHKLLGAGVQKKINKKRNKVKMEKSNKNLEDEKKEVLNKVSQITRVGGVCFDKNRQRWIAHWKIDGKYHKHYFPISQYGFENARERAINCRKQAEKLFNLPEIQPRNRWNQIKVHGTSHIKKVAKLPRCEGVAYDELSQSWVSTFVVHKKFSIDDLGFYEARDQAIYCRKVFEKINAQDDYEILLKDRLGMSNEEKEELDVFFNIDKNALEKLDMGKNVGSGKAKNNAAKIKVKHNNDFSLEGNNSENIINGNTNADVKISNEQYLKITQEAIEMILSNIKHKSLPEIKLKLIDTQKFENYNTLLDKHFKFITSVKNISQLQPYISLFHKFIIYHTLPHNISLRKQLFIIEALEWSSFFSGAASQKID</sequence>
<keyword evidence="11" id="KW-1185">Reference proteome</keyword>
<gene>
    <name evidence="10" type="ORF">PGO_021570</name>
</gene>
<evidence type="ECO:0000259" key="8">
    <source>
        <dbReference type="Pfam" id="PF00847"/>
    </source>
</evidence>
<dbReference type="Pfam" id="PF00847">
    <property type="entry name" value="AP2"/>
    <property type="match status" value="1"/>
</dbReference>
<dbReference type="Pfam" id="PF14733">
    <property type="entry name" value="ACDC"/>
    <property type="match status" value="1"/>
</dbReference>
<evidence type="ECO:0000256" key="5">
    <source>
        <dbReference type="ARBA" id="ARBA00023242"/>
    </source>
</evidence>
<comment type="subcellular location">
    <subcellularLocation>
        <location evidence="1">Nucleus</location>
    </subcellularLocation>
</comment>
<organism evidence="10 11">
    <name type="scientific">Plasmodium gonderi</name>
    <dbReference type="NCBI Taxonomy" id="77519"/>
    <lineage>
        <taxon>Eukaryota</taxon>
        <taxon>Sar</taxon>
        <taxon>Alveolata</taxon>
        <taxon>Apicomplexa</taxon>
        <taxon>Aconoidasida</taxon>
        <taxon>Haemosporida</taxon>
        <taxon>Plasmodiidae</taxon>
        <taxon>Plasmodium</taxon>
        <taxon>Plasmodium (Plasmodium)</taxon>
    </lineage>
</organism>
<keyword evidence="6" id="KW-0175">Coiled coil</keyword>
<comment type="caution">
    <text evidence="10">The sequence shown here is derived from an EMBL/GenBank/DDBJ whole genome shotgun (WGS) entry which is preliminary data.</text>
</comment>
<dbReference type="OrthoDB" id="385236at2759"/>
<feature type="coiled-coil region" evidence="6">
    <location>
        <begin position="989"/>
        <end position="1023"/>
    </location>
</feature>
<dbReference type="GO" id="GO:0003677">
    <property type="term" value="F:DNA binding"/>
    <property type="evidence" value="ECO:0007669"/>
    <property type="project" value="UniProtKB-KW"/>
</dbReference>
<evidence type="ECO:0000256" key="2">
    <source>
        <dbReference type="ARBA" id="ARBA00023015"/>
    </source>
</evidence>
<keyword evidence="4" id="KW-0804">Transcription</keyword>
<feature type="compositionally biased region" description="Low complexity" evidence="7">
    <location>
        <begin position="765"/>
        <end position="775"/>
    </location>
</feature>
<dbReference type="EMBL" id="BDQF01000002">
    <property type="protein sequence ID" value="GAW79187.1"/>
    <property type="molecule type" value="Genomic_DNA"/>
</dbReference>
<evidence type="ECO:0000256" key="3">
    <source>
        <dbReference type="ARBA" id="ARBA00023125"/>
    </source>
</evidence>
<evidence type="ECO:0000256" key="7">
    <source>
        <dbReference type="SAM" id="MobiDB-lite"/>
    </source>
</evidence>
<dbReference type="Proteomes" id="UP000195521">
    <property type="component" value="Unassembled WGS sequence"/>
</dbReference>
<evidence type="ECO:0000259" key="9">
    <source>
        <dbReference type="Pfam" id="PF14733"/>
    </source>
</evidence>
<proteinExistence type="predicted"/>
<feature type="compositionally biased region" description="Acidic residues" evidence="7">
    <location>
        <begin position="736"/>
        <end position="751"/>
    </location>
</feature>
<dbReference type="GeneID" id="39745887"/>
<evidence type="ECO:0000313" key="11">
    <source>
        <dbReference type="Proteomes" id="UP000195521"/>
    </source>
</evidence>
<dbReference type="InterPro" id="IPR028078">
    <property type="entry name" value="ACDC"/>
</dbReference>
<keyword evidence="5" id="KW-0539">Nucleus</keyword>
<dbReference type="RefSeq" id="XP_028541776.1">
    <property type="nucleotide sequence ID" value="XM_028685975.1"/>
</dbReference>
<feature type="domain" description="AP2-coincident C-terminal" evidence="9">
    <location>
        <begin position="1239"/>
        <end position="1330"/>
    </location>
</feature>
<evidence type="ECO:0000256" key="6">
    <source>
        <dbReference type="SAM" id="Coils"/>
    </source>
</evidence>
<dbReference type="OMA" id="INACKRD"/>
<feature type="domain" description="AP2/ERF" evidence="8">
    <location>
        <begin position="1022"/>
        <end position="1073"/>
    </location>
</feature>
<name>A0A1Y1JD89_PLAGO</name>
<evidence type="ECO:0000256" key="1">
    <source>
        <dbReference type="ARBA" id="ARBA00004123"/>
    </source>
</evidence>
<keyword evidence="3" id="KW-0238">DNA-binding</keyword>
<dbReference type="InterPro" id="IPR001471">
    <property type="entry name" value="AP2/ERF_dom"/>
</dbReference>
<feature type="region of interest" description="Disordered" evidence="7">
    <location>
        <begin position="417"/>
        <end position="436"/>
    </location>
</feature>
<evidence type="ECO:0000256" key="4">
    <source>
        <dbReference type="ARBA" id="ARBA00023163"/>
    </source>
</evidence>
<protein>
    <submittedName>
        <fullName evidence="10">Transcription factor with AP2 domain(S)</fullName>
    </submittedName>
</protein>
<dbReference type="Gene3D" id="1.20.5.2050">
    <property type="match status" value="1"/>
</dbReference>